<dbReference type="KEGG" id="mlz:F6J85_03450"/>
<feature type="transmembrane region" description="Helical" evidence="1">
    <location>
        <begin position="53"/>
        <end position="74"/>
    </location>
</feature>
<feature type="transmembrane region" description="Helical" evidence="1">
    <location>
        <begin position="21"/>
        <end position="47"/>
    </location>
</feature>
<keyword evidence="1" id="KW-0812">Transmembrane</keyword>
<dbReference type="EMBL" id="CP044232">
    <property type="protein sequence ID" value="QEW02244.1"/>
    <property type="molecule type" value="Genomic_DNA"/>
</dbReference>
<organism evidence="2 3">
    <name type="scientific">Microbacterium lushaniae</name>
    <dbReference type="NCBI Taxonomy" id="2614639"/>
    <lineage>
        <taxon>Bacteria</taxon>
        <taxon>Bacillati</taxon>
        <taxon>Actinomycetota</taxon>
        <taxon>Actinomycetes</taxon>
        <taxon>Micrococcales</taxon>
        <taxon>Microbacteriaceae</taxon>
        <taxon>Microbacterium</taxon>
    </lineage>
</organism>
<dbReference type="RefSeq" id="WP_150923836.1">
    <property type="nucleotide sequence ID" value="NZ_CP044232.1"/>
</dbReference>
<proteinExistence type="predicted"/>
<feature type="transmembrane region" description="Helical" evidence="1">
    <location>
        <begin position="107"/>
        <end position="130"/>
    </location>
</feature>
<evidence type="ECO:0000313" key="2">
    <source>
        <dbReference type="EMBL" id="QEW02244.1"/>
    </source>
</evidence>
<evidence type="ECO:0000256" key="1">
    <source>
        <dbReference type="SAM" id="Phobius"/>
    </source>
</evidence>
<dbReference type="AlphaFoldDB" id="A0A5J6L182"/>
<reference evidence="3" key="1">
    <citation type="submission" date="2019-09" db="EMBL/GenBank/DDBJ databases">
        <title>Mumia zhuanghuii sp. nov. isolated from the intestinal contents of plateau pika (Ochotona curzoniae) in the Qinghai-Tibet plateau of China.</title>
        <authorList>
            <person name="Tian Z."/>
        </authorList>
    </citation>
    <scope>NUCLEOTIDE SEQUENCE [LARGE SCALE GENOMIC DNA]</scope>
    <source>
        <strain evidence="3">L-031</strain>
    </source>
</reference>
<feature type="transmembrane region" description="Helical" evidence="1">
    <location>
        <begin position="324"/>
        <end position="343"/>
    </location>
</feature>
<keyword evidence="1" id="KW-1133">Transmembrane helix</keyword>
<protein>
    <submittedName>
        <fullName evidence="2">ABC transporter permease</fullName>
    </submittedName>
</protein>
<gene>
    <name evidence="2" type="ORF">F6J85_03450</name>
</gene>
<sequence>MSPSRLGALIRLELTQSLRSVAWYVLLGVFALILLIVTGLAVAASALTAGSGGWLFSLQIFLVLLLVLLVSPTLSGNSVNGERDAATLAPMQVTLATTGEILLGKFLAAWIAGLAFLVVALPFLIVATLAGDLAPATIGTSLAILVVEVGVVAGIGVGLSAVIARPLFSVASTYLVVAALTVGTIVAFGLGATTSRVEVTVTERYYTDEGPPCAPGEDPDEYGCVEDPLSECGPWQTYTHEAPRTDHVWWILAANPFVVLADATPTTFSPDGYPQDLFGQISWTVRSAQIPPMTEVRNDFCDASAWQNAGPLPSEQIDGTAPSWFVGLAVQVLATAGLLAWGWQRTRTPARTLPPGTRIA</sequence>
<name>A0A5J6L182_9MICO</name>
<dbReference type="PANTHER" id="PTHR43471">
    <property type="entry name" value="ABC TRANSPORTER PERMEASE"/>
    <property type="match status" value="1"/>
</dbReference>
<dbReference type="Proteomes" id="UP000325516">
    <property type="component" value="Chromosome"/>
</dbReference>
<feature type="transmembrane region" description="Helical" evidence="1">
    <location>
        <begin position="171"/>
        <end position="192"/>
    </location>
</feature>
<accession>A0A5J6L182</accession>
<feature type="transmembrane region" description="Helical" evidence="1">
    <location>
        <begin position="142"/>
        <end position="164"/>
    </location>
</feature>
<evidence type="ECO:0000313" key="3">
    <source>
        <dbReference type="Proteomes" id="UP000325516"/>
    </source>
</evidence>
<keyword evidence="1" id="KW-0472">Membrane</keyword>
<keyword evidence="3" id="KW-1185">Reference proteome</keyword>